<reference evidence="2" key="1">
    <citation type="submission" date="2021-06" db="EMBL/GenBank/DDBJ databases">
        <authorList>
            <person name="Kallberg Y."/>
            <person name="Tangrot J."/>
            <person name="Rosling A."/>
        </authorList>
    </citation>
    <scope>NUCLEOTIDE SEQUENCE</scope>
    <source>
        <strain evidence="2">FL966</strain>
    </source>
</reference>
<organism evidence="2 3">
    <name type="scientific">Cetraspora pellucida</name>
    <dbReference type="NCBI Taxonomy" id="1433469"/>
    <lineage>
        <taxon>Eukaryota</taxon>
        <taxon>Fungi</taxon>
        <taxon>Fungi incertae sedis</taxon>
        <taxon>Mucoromycota</taxon>
        <taxon>Glomeromycotina</taxon>
        <taxon>Glomeromycetes</taxon>
        <taxon>Diversisporales</taxon>
        <taxon>Gigasporaceae</taxon>
        <taxon>Cetraspora</taxon>
    </lineage>
</organism>
<sequence>RKTDPVNKMAPKYENSIYIFNTETYSWITSFDTIDTSNKTGSNGETKSIDSKNISTNQIILFVVTGVIGIICLSFIVLIYKKYQNKNVKSIPTAGSNINDM</sequence>
<proteinExistence type="predicted"/>
<gene>
    <name evidence="2" type="ORF">CPELLU_LOCUS14680</name>
</gene>
<keyword evidence="1" id="KW-0812">Transmembrane</keyword>
<dbReference type="EMBL" id="CAJVQA010017799">
    <property type="protein sequence ID" value="CAG8750557.1"/>
    <property type="molecule type" value="Genomic_DNA"/>
</dbReference>
<protein>
    <submittedName>
        <fullName evidence="2">25181_t:CDS:1</fullName>
    </submittedName>
</protein>
<evidence type="ECO:0000313" key="2">
    <source>
        <dbReference type="EMBL" id="CAG8750557.1"/>
    </source>
</evidence>
<dbReference type="AlphaFoldDB" id="A0A9N9NP04"/>
<feature type="non-terminal residue" evidence="2">
    <location>
        <position position="1"/>
    </location>
</feature>
<dbReference type="Proteomes" id="UP000789759">
    <property type="component" value="Unassembled WGS sequence"/>
</dbReference>
<keyword evidence="3" id="KW-1185">Reference proteome</keyword>
<evidence type="ECO:0000256" key="1">
    <source>
        <dbReference type="SAM" id="Phobius"/>
    </source>
</evidence>
<dbReference type="OrthoDB" id="2443533at2759"/>
<evidence type="ECO:0000313" key="3">
    <source>
        <dbReference type="Proteomes" id="UP000789759"/>
    </source>
</evidence>
<name>A0A9N9NP04_9GLOM</name>
<feature type="transmembrane region" description="Helical" evidence="1">
    <location>
        <begin position="59"/>
        <end position="80"/>
    </location>
</feature>
<accession>A0A9N9NP04</accession>
<keyword evidence="1" id="KW-0472">Membrane</keyword>
<comment type="caution">
    <text evidence="2">The sequence shown here is derived from an EMBL/GenBank/DDBJ whole genome shotgun (WGS) entry which is preliminary data.</text>
</comment>
<keyword evidence="1" id="KW-1133">Transmembrane helix</keyword>